<sequence>VVVGSGASAVQFVPIVAEQAQRLVLLQRTPNWVIGRQETLLPERFYSESLKWTYRNIPLARAAYRASLYWKLEASMILYGVFDKSDDFRSKAVRYHFRSFMAQQLKDRKELRKKVIPSYPVGCKRICKSDDYLQSLTRPNVEVVVAGLSEVKEDGVLDTNGAKHQADIILFGTGFQVGSIGKDVEIVGTDGFAWSGNSPWRTRVEAYLGTSMREFPNSFTILGPNSGLGHNSVLLMAEAQADYAVRVVKEALDLGVDSFAVKPTVLHDYNRWMQSQFKDK</sequence>
<accession>A0A812SHF7</accession>
<dbReference type="InterPro" id="IPR036188">
    <property type="entry name" value="FAD/NAD-bd_sf"/>
</dbReference>
<dbReference type="InterPro" id="IPR051209">
    <property type="entry name" value="FAD-bind_Monooxygenase_sf"/>
</dbReference>
<evidence type="ECO:0000313" key="3">
    <source>
        <dbReference type="Proteomes" id="UP000649617"/>
    </source>
</evidence>
<comment type="caution">
    <text evidence="2">The sequence shown here is derived from an EMBL/GenBank/DDBJ whole genome shotgun (WGS) entry which is preliminary data.</text>
</comment>
<dbReference type="SUPFAM" id="SSF51905">
    <property type="entry name" value="FAD/NAD(P)-binding domain"/>
    <property type="match status" value="1"/>
</dbReference>
<evidence type="ECO:0008006" key="4">
    <source>
        <dbReference type="Google" id="ProtNLM"/>
    </source>
</evidence>
<feature type="non-terminal residue" evidence="2">
    <location>
        <position position="280"/>
    </location>
</feature>
<organism evidence="2 3">
    <name type="scientific">Symbiodinium pilosum</name>
    <name type="common">Dinoflagellate</name>
    <dbReference type="NCBI Taxonomy" id="2952"/>
    <lineage>
        <taxon>Eukaryota</taxon>
        <taxon>Sar</taxon>
        <taxon>Alveolata</taxon>
        <taxon>Dinophyceae</taxon>
        <taxon>Suessiales</taxon>
        <taxon>Symbiodiniaceae</taxon>
        <taxon>Symbiodinium</taxon>
    </lineage>
</organism>
<gene>
    <name evidence="2" type="ORF">SPIL2461_LOCUS12233</name>
</gene>
<comment type="similarity">
    <text evidence="1">Belongs to the FAD-binding monooxygenase family.</text>
</comment>
<protein>
    <recommendedName>
        <fullName evidence="4">L-ornithine N(5)-oxygenase</fullName>
    </recommendedName>
</protein>
<dbReference type="EMBL" id="CAJNIZ010024825">
    <property type="protein sequence ID" value="CAE7479905.1"/>
    <property type="molecule type" value="Genomic_DNA"/>
</dbReference>
<feature type="non-terminal residue" evidence="2">
    <location>
        <position position="1"/>
    </location>
</feature>
<reference evidence="2" key="1">
    <citation type="submission" date="2021-02" db="EMBL/GenBank/DDBJ databases">
        <authorList>
            <person name="Dougan E. K."/>
            <person name="Rhodes N."/>
            <person name="Thang M."/>
            <person name="Chan C."/>
        </authorList>
    </citation>
    <scope>NUCLEOTIDE SEQUENCE</scope>
</reference>
<dbReference type="PANTHER" id="PTHR42877">
    <property type="entry name" value="L-ORNITHINE N(5)-MONOOXYGENASE-RELATED"/>
    <property type="match status" value="1"/>
</dbReference>
<dbReference type="Gene3D" id="3.50.50.60">
    <property type="entry name" value="FAD/NAD(P)-binding domain"/>
    <property type="match status" value="2"/>
</dbReference>
<dbReference type="AlphaFoldDB" id="A0A812SHF7"/>
<dbReference type="OrthoDB" id="66881at2759"/>
<keyword evidence="3" id="KW-1185">Reference proteome</keyword>
<proteinExistence type="inferred from homology"/>
<name>A0A812SHF7_SYMPI</name>
<evidence type="ECO:0000313" key="2">
    <source>
        <dbReference type="EMBL" id="CAE7479905.1"/>
    </source>
</evidence>
<evidence type="ECO:0000256" key="1">
    <source>
        <dbReference type="ARBA" id="ARBA00010139"/>
    </source>
</evidence>
<dbReference type="Proteomes" id="UP000649617">
    <property type="component" value="Unassembled WGS sequence"/>
</dbReference>
<dbReference type="PANTHER" id="PTHR42877:SF4">
    <property type="entry name" value="FAD_NAD(P)-BINDING DOMAIN-CONTAINING PROTEIN-RELATED"/>
    <property type="match status" value="1"/>
</dbReference>